<evidence type="ECO:0000313" key="11">
    <source>
        <dbReference type="Proteomes" id="UP001527925"/>
    </source>
</evidence>
<evidence type="ECO:0000256" key="7">
    <source>
        <dbReference type="ARBA" id="ARBA00023212"/>
    </source>
</evidence>
<evidence type="ECO:0000256" key="5">
    <source>
        <dbReference type="ARBA" id="ARBA00023054"/>
    </source>
</evidence>
<evidence type="ECO:0000256" key="3">
    <source>
        <dbReference type="ARBA" id="ARBA00022490"/>
    </source>
</evidence>
<keyword evidence="5" id="KW-0175">Coiled coil</keyword>
<dbReference type="Pfam" id="PF05914">
    <property type="entry name" value="RIB43A"/>
    <property type="match status" value="1"/>
</dbReference>
<name>A0ABR4N4J1_9FUNG</name>
<protein>
    <recommendedName>
        <fullName evidence="12">RIB43A-like with coiled-coils protein 2</fullName>
    </recommendedName>
</protein>
<dbReference type="PANTHER" id="PTHR14517:SF6">
    <property type="entry name" value="RE41410P"/>
    <property type="match status" value="1"/>
</dbReference>
<keyword evidence="7" id="KW-0206">Cytoskeleton</keyword>
<evidence type="ECO:0000256" key="2">
    <source>
        <dbReference type="ARBA" id="ARBA00006875"/>
    </source>
</evidence>
<evidence type="ECO:0000256" key="6">
    <source>
        <dbReference type="ARBA" id="ARBA00023069"/>
    </source>
</evidence>
<evidence type="ECO:0000313" key="10">
    <source>
        <dbReference type="EMBL" id="KAL2914447.1"/>
    </source>
</evidence>
<comment type="subunit">
    <text evidence="9">Microtubule inner protein component of sperm flagellar doublet microtubules.</text>
</comment>
<evidence type="ECO:0000256" key="4">
    <source>
        <dbReference type="ARBA" id="ARBA00022846"/>
    </source>
</evidence>
<sequence>MYKVEILGDNLQAAAIQRRKRLDEERKQRIFNPRVRVLGIDLQALDEQIQIKNEIKSIEKERNDAMDHTSKINNEILQLMDDQVAQARRHKMQQMNEFRRDFQQPFQRRDFDLYDPKALEKDLPARIDDEDERIGVSSLQRFEGEDLAVEGRIRLQKEQMKVWANEQVYEKERRRQEELNEKKKYEEFQKNINDKMTALQSAVDLAHRERARLDNEYNLALAAEKKRREQQQKAYETDLNTREILNHINGVFLTERPDVFNIGGGHKVRVDLFKGITPEQNQAILDMQERQRHEQQQRRSRKQFEEERWAVQEAANARALELLERERIRKVKERAIEMRKENEAKAVEDKRRKEYIDKVLYTNPPQDAYFEQFNTTSR</sequence>
<dbReference type="InterPro" id="IPR008805">
    <property type="entry name" value="RIB43A"/>
</dbReference>
<evidence type="ECO:0000256" key="1">
    <source>
        <dbReference type="ARBA" id="ARBA00004611"/>
    </source>
</evidence>
<comment type="subcellular location">
    <subcellularLocation>
        <location evidence="1">Cytoplasm</location>
        <location evidence="1">Cytoskeleton</location>
        <location evidence="1">Flagellum axoneme</location>
    </subcellularLocation>
</comment>
<accession>A0ABR4N4J1</accession>
<keyword evidence="3" id="KW-0963">Cytoplasm</keyword>
<comment type="similarity">
    <text evidence="2">Belongs to the RIB43A family.</text>
</comment>
<comment type="caution">
    <text evidence="10">The sequence shown here is derived from an EMBL/GenBank/DDBJ whole genome shotgun (WGS) entry which is preliminary data.</text>
</comment>
<keyword evidence="6" id="KW-0969">Cilium</keyword>
<organism evidence="10 11">
    <name type="scientific">Polyrhizophydium stewartii</name>
    <dbReference type="NCBI Taxonomy" id="2732419"/>
    <lineage>
        <taxon>Eukaryota</taxon>
        <taxon>Fungi</taxon>
        <taxon>Fungi incertae sedis</taxon>
        <taxon>Chytridiomycota</taxon>
        <taxon>Chytridiomycota incertae sedis</taxon>
        <taxon>Chytridiomycetes</taxon>
        <taxon>Rhizophydiales</taxon>
        <taxon>Rhizophydiales incertae sedis</taxon>
        <taxon>Polyrhizophydium</taxon>
    </lineage>
</organism>
<gene>
    <name evidence="10" type="ORF">HK105_206014</name>
</gene>
<dbReference type="EMBL" id="JADGIZ020000033">
    <property type="protein sequence ID" value="KAL2914447.1"/>
    <property type="molecule type" value="Genomic_DNA"/>
</dbReference>
<evidence type="ECO:0008006" key="12">
    <source>
        <dbReference type="Google" id="ProtNLM"/>
    </source>
</evidence>
<keyword evidence="4" id="KW-0282">Flagellum</keyword>
<keyword evidence="8" id="KW-0966">Cell projection</keyword>
<reference evidence="10 11" key="1">
    <citation type="submission" date="2023-09" db="EMBL/GenBank/DDBJ databases">
        <title>Pangenome analysis of Batrachochytrium dendrobatidis and related Chytrids.</title>
        <authorList>
            <person name="Yacoub M.N."/>
            <person name="Stajich J.E."/>
            <person name="James T.Y."/>
        </authorList>
    </citation>
    <scope>NUCLEOTIDE SEQUENCE [LARGE SCALE GENOMIC DNA]</scope>
    <source>
        <strain evidence="10 11">JEL0888</strain>
    </source>
</reference>
<evidence type="ECO:0000256" key="8">
    <source>
        <dbReference type="ARBA" id="ARBA00023273"/>
    </source>
</evidence>
<dbReference type="PANTHER" id="PTHR14517">
    <property type="entry name" value="RIB43A-RELATED"/>
    <property type="match status" value="1"/>
</dbReference>
<evidence type="ECO:0000256" key="9">
    <source>
        <dbReference type="ARBA" id="ARBA00046435"/>
    </source>
</evidence>
<keyword evidence="11" id="KW-1185">Reference proteome</keyword>
<dbReference type="Proteomes" id="UP001527925">
    <property type="component" value="Unassembled WGS sequence"/>
</dbReference>
<proteinExistence type="inferred from homology"/>